<keyword evidence="6 8" id="KW-0067">ATP-binding</keyword>
<evidence type="ECO:0000256" key="6">
    <source>
        <dbReference type="ARBA" id="ARBA00022840"/>
    </source>
</evidence>
<dbReference type="InterPro" id="IPR042176">
    <property type="entry name" value="Pantoate_ligase_C"/>
</dbReference>
<comment type="miscellaneous">
    <text evidence="8">The reaction proceeds by a bi uni uni bi ping pong mechanism.</text>
</comment>
<evidence type="ECO:0000256" key="1">
    <source>
        <dbReference type="ARBA" id="ARBA00004990"/>
    </source>
</evidence>
<comment type="pathway">
    <text evidence="1 8">Cofactor biosynthesis; (R)-pantothenate biosynthesis; (R)-pantothenate from (R)-pantoate and beta-alanine: step 1/1.</text>
</comment>
<dbReference type="InterPro" id="IPR004821">
    <property type="entry name" value="Cyt_trans-like"/>
</dbReference>
<comment type="catalytic activity">
    <reaction evidence="7 8">
        <text>(R)-pantoate + beta-alanine + ATP = (R)-pantothenate + AMP + diphosphate + H(+)</text>
        <dbReference type="Rhea" id="RHEA:10912"/>
        <dbReference type="ChEBI" id="CHEBI:15378"/>
        <dbReference type="ChEBI" id="CHEBI:15980"/>
        <dbReference type="ChEBI" id="CHEBI:29032"/>
        <dbReference type="ChEBI" id="CHEBI:30616"/>
        <dbReference type="ChEBI" id="CHEBI:33019"/>
        <dbReference type="ChEBI" id="CHEBI:57966"/>
        <dbReference type="ChEBI" id="CHEBI:456215"/>
        <dbReference type="EC" id="6.3.2.1"/>
    </reaction>
</comment>
<accession>A0ABW4C7H7</accession>
<keyword evidence="5 8" id="KW-0547">Nucleotide-binding</keyword>
<dbReference type="CDD" id="cd00560">
    <property type="entry name" value="PanC"/>
    <property type="match status" value="1"/>
</dbReference>
<feature type="binding site" evidence="8">
    <location>
        <position position="174"/>
    </location>
    <ligand>
        <name>ATP</name>
        <dbReference type="ChEBI" id="CHEBI:30616"/>
    </ligand>
</feature>
<comment type="similarity">
    <text evidence="2 8">Belongs to the pantothenate synthetase family.</text>
</comment>
<comment type="subunit">
    <text evidence="8">Homodimer.</text>
</comment>
<feature type="binding site" evidence="8">
    <location>
        <position position="151"/>
    </location>
    <ligand>
        <name>(R)-pantoate</name>
        <dbReference type="ChEBI" id="CHEBI:15980"/>
    </ligand>
</feature>
<evidence type="ECO:0000256" key="8">
    <source>
        <dbReference type="HAMAP-Rule" id="MF_00158"/>
    </source>
</evidence>
<comment type="function">
    <text evidence="8">Catalyzes the condensation of pantoate with beta-alanine in an ATP-dependent reaction via a pantoyl-adenylate intermediate.</text>
</comment>
<evidence type="ECO:0000256" key="5">
    <source>
        <dbReference type="ARBA" id="ARBA00022741"/>
    </source>
</evidence>
<feature type="binding site" evidence="8">
    <location>
        <begin position="28"/>
        <end position="35"/>
    </location>
    <ligand>
        <name>ATP</name>
        <dbReference type="ChEBI" id="CHEBI:30616"/>
    </ligand>
</feature>
<proteinExistence type="inferred from homology"/>
<dbReference type="EC" id="6.3.2.1" evidence="8"/>
<organism evidence="9 10">
    <name type="scientific">Kroppenstedtia sanguinis</name>
    <dbReference type="NCBI Taxonomy" id="1380684"/>
    <lineage>
        <taxon>Bacteria</taxon>
        <taxon>Bacillati</taxon>
        <taxon>Bacillota</taxon>
        <taxon>Bacilli</taxon>
        <taxon>Bacillales</taxon>
        <taxon>Thermoactinomycetaceae</taxon>
        <taxon>Kroppenstedtia</taxon>
    </lineage>
</organism>
<feature type="binding site" evidence="8">
    <location>
        <position position="59"/>
    </location>
    <ligand>
        <name>beta-alanine</name>
        <dbReference type="ChEBI" id="CHEBI:57966"/>
    </ligand>
</feature>
<feature type="binding site" evidence="8">
    <location>
        <begin position="145"/>
        <end position="148"/>
    </location>
    <ligand>
        <name>ATP</name>
        <dbReference type="ChEBI" id="CHEBI:30616"/>
    </ligand>
</feature>
<dbReference type="PANTHER" id="PTHR21299:SF1">
    <property type="entry name" value="PANTOATE--BETA-ALANINE LIGASE"/>
    <property type="match status" value="1"/>
</dbReference>
<dbReference type="Gene3D" id="3.40.50.620">
    <property type="entry name" value="HUPs"/>
    <property type="match status" value="1"/>
</dbReference>
<feature type="active site" description="Proton donor" evidence="8">
    <location>
        <position position="35"/>
    </location>
</feature>
<comment type="caution">
    <text evidence="9">The sequence shown here is derived from an EMBL/GenBank/DDBJ whole genome shotgun (WGS) entry which is preliminary data.</text>
</comment>
<evidence type="ECO:0000256" key="3">
    <source>
        <dbReference type="ARBA" id="ARBA00022598"/>
    </source>
</evidence>
<keyword evidence="4 8" id="KW-0566">Pantothenate biosynthesis</keyword>
<evidence type="ECO:0000256" key="7">
    <source>
        <dbReference type="ARBA" id="ARBA00048258"/>
    </source>
</evidence>
<dbReference type="GO" id="GO:0004592">
    <property type="term" value="F:pantoate-beta-alanine ligase activity"/>
    <property type="evidence" value="ECO:0007669"/>
    <property type="project" value="UniProtKB-EC"/>
</dbReference>
<sequence length="301" mass="33812">MQRIKTIAQLRDLLRPQRERQLGLVPTMGSLHEGHLSLIRQAAAECEQVVVSVFVNPLQFGPDEDLDRYPRNLERDCQLAEEAGADLVFAPGVEEMYPGEGKTTVRVAGLTDRLCGASRPGHFDGVATVVSKLFHIVEPDRAYFGQKDAQQAAVIQQMVRDLNLPVQIITCPTVREENGLALSSRNVYLTPEEKRQATTLYQTLREATREREAGRLCQAEEAVQFIRERLEQTAGLSIDYVEVLSYPGLEPLERLDDSPSIAAVAVYLGSTRLIDNVIWPKRREEDVPHPDEIQNPPSYRN</sequence>
<dbReference type="Gene3D" id="3.30.1300.10">
    <property type="entry name" value="Pantoate-beta-alanine ligase, C-terminal domain"/>
    <property type="match status" value="1"/>
</dbReference>
<dbReference type="InterPro" id="IPR014729">
    <property type="entry name" value="Rossmann-like_a/b/a_fold"/>
</dbReference>
<dbReference type="PANTHER" id="PTHR21299">
    <property type="entry name" value="CYTIDYLATE KINASE/PANTOATE-BETA-ALANINE LIGASE"/>
    <property type="match status" value="1"/>
</dbReference>
<gene>
    <name evidence="8 9" type="primary">panC</name>
    <name evidence="9" type="ORF">ACFQ4Y_04090</name>
</gene>
<feature type="binding site" evidence="8">
    <location>
        <position position="59"/>
    </location>
    <ligand>
        <name>(R)-pantoate</name>
        <dbReference type="ChEBI" id="CHEBI:15980"/>
    </ligand>
</feature>
<keyword evidence="10" id="KW-1185">Reference proteome</keyword>
<keyword evidence="8" id="KW-0963">Cytoplasm</keyword>
<evidence type="ECO:0000256" key="2">
    <source>
        <dbReference type="ARBA" id="ARBA00009256"/>
    </source>
</evidence>
<dbReference type="Proteomes" id="UP001597282">
    <property type="component" value="Unassembled WGS sequence"/>
</dbReference>
<dbReference type="NCBIfam" id="TIGR00018">
    <property type="entry name" value="panC"/>
    <property type="match status" value="1"/>
</dbReference>
<name>A0ABW4C7H7_9BACL</name>
<dbReference type="HAMAP" id="MF_00158">
    <property type="entry name" value="PanC"/>
    <property type="match status" value="1"/>
</dbReference>
<dbReference type="RefSeq" id="WP_380163119.1">
    <property type="nucleotide sequence ID" value="NZ_JBHTNU010000003.1"/>
</dbReference>
<reference evidence="10" key="1">
    <citation type="journal article" date="2019" name="Int. J. Syst. Evol. Microbiol.">
        <title>The Global Catalogue of Microorganisms (GCM) 10K type strain sequencing project: providing services to taxonomists for standard genome sequencing and annotation.</title>
        <authorList>
            <consortium name="The Broad Institute Genomics Platform"/>
            <consortium name="The Broad Institute Genome Sequencing Center for Infectious Disease"/>
            <person name="Wu L."/>
            <person name="Ma J."/>
        </authorList>
    </citation>
    <scope>NUCLEOTIDE SEQUENCE [LARGE SCALE GENOMIC DNA]</scope>
    <source>
        <strain evidence="10">S1</strain>
    </source>
</reference>
<evidence type="ECO:0000313" key="10">
    <source>
        <dbReference type="Proteomes" id="UP001597282"/>
    </source>
</evidence>
<dbReference type="SUPFAM" id="SSF52374">
    <property type="entry name" value="Nucleotidylyl transferase"/>
    <property type="match status" value="1"/>
</dbReference>
<dbReference type="NCBIfam" id="TIGR00125">
    <property type="entry name" value="cyt_tran_rel"/>
    <property type="match status" value="1"/>
</dbReference>
<evidence type="ECO:0000256" key="4">
    <source>
        <dbReference type="ARBA" id="ARBA00022655"/>
    </source>
</evidence>
<comment type="subcellular location">
    <subcellularLocation>
        <location evidence="8">Cytoplasm</location>
    </subcellularLocation>
</comment>
<protein>
    <recommendedName>
        <fullName evidence="8">Pantothenate synthetase</fullName>
        <shortName evidence="8">PS</shortName>
        <ecNumber evidence="8">6.3.2.1</ecNumber>
    </recommendedName>
    <alternativeName>
        <fullName evidence="8">Pantoate--beta-alanine ligase</fullName>
    </alternativeName>
    <alternativeName>
        <fullName evidence="8">Pantoate-activating enzyme</fullName>
    </alternativeName>
</protein>
<dbReference type="InterPro" id="IPR003721">
    <property type="entry name" value="Pantoate_ligase"/>
</dbReference>
<keyword evidence="3 8" id="KW-0436">Ligase</keyword>
<evidence type="ECO:0000313" key="9">
    <source>
        <dbReference type="EMBL" id="MFD1426111.1"/>
    </source>
</evidence>
<feature type="binding site" evidence="8">
    <location>
        <begin position="182"/>
        <end position="185"/>
    </location>
    <ligand>
        <name>ATP</name>
        <dbReference type="ChEBI" id="CHEBI:30616"/>
    </ligand>
</feature>
<dbReference type="Pfam" id="PF02569">
    <property type="entry name" value="Pantoate_ligase"/>
    <property type="match status" value="1"/>
</dbReference>
<dbReference type="EMBL" id="JBHTNU010000003">
    <property type="protein sequence ID" value="MFD1426111.1"/>
    <property type="molecule type" value="Genomic_DNA"/>
</dbReference>